<organism evidence="2 3">
    <name type="scientific">Salibacter halophilus</name>
    <dbReference type="NCBI Taxonomy" id="1803916"/>
    <lineage>
        <taxon>Bacteria</taxon>
        <taxon>Pseudomonadati</taxon>
        <taxon>Bacteroidota</taxon>
        <taxon>Flavobacteriia</taxon>
        <taxon>Flavobacteriales</taxon>
        <taxon>Salibacteraceae</taxon>
        <taxon>Salibacter</taxon>
    </lineage>
</organism>
<keyword evidence="1" id="KW-0472">Membrane</keyword>
<evidence type="ECO:0000256" key="1">
    <source>
        <dbReference type="SAM" id="Phobius"/>
    </source>
</evidence>
<dbReference type="EMBL" id="WACR01000005">
    <property type="protein sequence ID" value="KAB1064469.1"/>
    <property type="molecule type" value="Genomic_DNA"/>
</dbReference>
<sequence length="72" mass="7921">MNLKNNLINLIGVMAVIFLTMGITLLNTEEPSWAGNAKAYSGIIAGLILVALRFLTKRWAQDDASRSDQNDK</sequence>
<feature type="transmembrane region" description="Helical" evidence="1">
    <location>
        <begin position="7"/>
        <end position="27"/>
    </location>
</feature>
<keyword evidence="1" id="KW-1133">Transmembrane helix</keyword>
<dbReference type="RefSeq" id="WP_151167671.1">
    <property type="nucleotide sequence ID" value="NZ_WACR01000005.1"/>
</dbReference>
<dbReference type="AlphaFoldDB" id="A0A6N6M4Q1"/>
<name>A0A6N6M4Q1_9FLAO</name>
<protein>
    <submittedName>
        <fullName evidence="2">Uncharacterized protein</fullName>
    </submittedName>
</protein>
<feature type="transmembrane region" description="Helical" evidence="1">
    <location>
        <begin position="39"/>
        <end position="56"/>
    </location>
</feature>
<comment type="caution">
    <text evidence="2">The sequence shown here is derived from an EMBL/GenBank/DDBJ whole genome shotgun (WGS) entry which is preliminary data.</text>
</comment>
<proteinExistence type="predicted"/>
<gene>
    <name evidence="2" type="ORF">F3059_07170</name>
</gene>
<dbReference type="Proteomes" id="UP000435357">
    <property type="component" value="Unassembled WGS sequence"/>
</dbReference>
<keyword evidence="1" id="KW-0812">Transmembrane</keyword>
<accession>A0A6N6M4Q1</accession>
<evidence type="ECO:0000313" key="2">
    <source>
        <dbReference type="EMBL" id="KAB1064469.1"/>
    </source>
</evidence>
<keyword evidence="3" id="KW-1185">Reference proteome</keyword>
<reference evidence="2 3" key="1">
    <citation type="submission" date="2019-09" db="EMBL/GenBank/DDBJ databases">
        <title>Genomes of Cryomorphaceae.</title>
        <authorList>
            <person name="Bowman J.P."/>
        </authorList>
    </citation>
    <scope>NUCLEOTIDE SEQUENCE [LARGE SCALE GENOMIC DNA]</scope>
    <source>
        <strain evidence="2 3">KCTC 52047</strain>
    </source>
</reference>
<evidence type="ECO:0000313" key="3">
    <source>
        <dbReference type="Proteomes" id="UP000435357"/>
    </source>
</evidence>